<keyword evidence="16" id="KW-1185">Reference proteome</keyword>
<reference evidence="15 16" key="1">
    <citation type="submission" date="2021-08" db="EMBL/GenBank/DDBJ databases">
        <authorList>
            <person name="Tuo L."/>
        </authorList>
    </citation>
    <scope>NUCLEOTIDE SEQUENCE [LARGE SCALE GENOMIC DNA]</scope>
    <source>
        <strain evidence="15 16">JCM 31229</strain>
    </source>
</reference>
<dbReference type="InterPro" id="IPR012910">
    <property type="entry name" value="Plug_dom"/>
</dbReference>
<evidence type="ECO:0000256" key="8">
    <source>
        <dbReference type="ARBA" id="ARBA00023077"/>
    </source>
</evidence>
<sequence length="819" mass="87279">MGHRGLRDTMMAAAVVAALAPVAAHAQAIDFDLPAQSLEASLKAVSRRTGANIIFAPATVAGQTAARLKGSFTARDAVTRLIARSGLAASVNADGTILIRAASATRISEETGADAEAESDAEIVVTAQKRSEKQRNVPISISVVGGRQMEQFGAGQLTDVGPYIPGLQIDSTGTPGQATVSLRGIAPIGESTTVGTYLDDAPVGASSIYARSAGFTLDLLPYDIERIEVLRGPQGTLYGASSIGGLLKYVTVSPRLDAASGKAGGETFGIRGAGHAGYAGQAMVNLPIVQDRLGLTASYAYRKAPGYVDSLTTGKRDENGYEQRGGRVSLLWKPTDDLSVKLSGLWQTIDADGNANVVEDLVTGERIGNGLSNNNYLPESFRKTLNYYAATIDYDLGFAALTAAGSYNRTRTRHVRDTSRAYGVLFPLFGAPVGLAPFTLDLDIKKFTQEVRLTSPTNDRFEWLIGGFFTHEKTGQEQRLGAFDMSGNPLPGLNPLAIASLPARYREYAVFGNATYKFSDRFDVTGGLRWARNEQRFRQISSGAIVPTANTPGTSAESVVTYSVSPRFHLNRDTMLYARVASGYRPGGPNVVLPGVPPTVDSDSLVNYEIGLKSLLFDRSLTLDIAAFYMDWKDIQLLVNFAGGTAGFANAGSARSQGFEATIAWRPIDGLTLGANGAYTDAQLTADAPPSLGGRDGDGLPRIPKFSGALTADYRFRAADNAEMQIGAGLRHTGRRLSDVTSANPLLYPVVADAYGAIDLNASLTLSERWTVRVYARNLLDSDGAITRTLSRDALNRPNYILVTPVQPRTVGLAVETRF</sequence>
<keyword evidence="3 11" id="KW-1134">Transmembrane beta strand</keyword>
<dbReference type="Pfam" id="PF00593">
    <property type="entry name" value="TonB_dep_Rec_b-barrel"/>
    <property type="match status" value="1"/>
</dbReference>
<dbReference type="PANTHER" id="PTHR32552:SF81">
    <property type="entry name" value="TONB-DEPENDENT OUTER MEMBRANE RECEPTOR"/>
    <property type="match status" value="1"/>
</dbReference>
<organism evidence="15 16">
    <name type="scientific">Sphingomonas colocasiae</name>
    <dbReference type="NCBI Taxonomy" id="1848973"/>
    <lineage>
        <taxon>Bacteria</taxon>
        <taxon>Pseudomonadati</taxon>
        <taxon>Pseudomonadota</taxon>
        <taxon>Alphaproteobacteria</taxon>
        <taxon>Sphingomonadales</taxon>
        <taxon>Sphingomonadaceae</taxon>
        <taxon>Sphingomonas</taxon>
    </lineage>
</organism>
<accession>A0ABS7PR60</accession>
<evidence type="ECO:0000256" key="6">
    <source>
        <dbReference type="ARBA" id="ARBA00023004"/>
    </source>
</evidence>
<gene>
    <name evidence="15" type="ORF">K7G82_16005</name>
</gene>
<dbReference type="InterPro" id="IPR036942">
    <property type="entry name" value="Beta-barrel_TonB_sf"/>
</dbReference>
<feature type="domain" description="Secretin/TonB short N-terminal" evidence="14">
    <location>
        <begin position="51"/>
        <end position="102"/>
    </location>
</feature>
<dbReference type="SMART" id="SM00965">
    <property type="entry name" value="STN"/>
    <property type="match status" value="1"/>
</dbReference>
<dbReference type="Pfam" id="PF07715">
    <property type="entry name" value="Plug"/>
    <property type="match status" value="1"/>
</dbReference>
<dbReference type="InterPro" id="IPR039426">
    <property type="entry name" value="TonB-dep_rcpt-like"/>
</dbReference>
<dbReference type="Gene3D" id="2.40.170.20">
    <property type="entry name" value="TonB-dependent receptor, beta-barrel domain"/>
    <property type="match status" value="1"/>
</dbReference>
<evidence type="ECO:0000256" key="9">
    <source>
        <dbReference type="ARBA" id="ARBA00023136"/>
    </source>
</evidence>
<feature type="chain" id="PRO_5046859276" evidence="13">
    <location>
        <begin position="27"/>
        <end position="819"/>
    </location>
</feature>
<keyword evidence="13" id="KW-0732">Signal</keyword>
<name>A0ABS7PR60_9SPHN</name>
<evidence type="ECO:0000256" key="12">
    <source>
        <dbReference type="RuleBase" id="RU003357"/>
    </source>
</evidence>
<evidence type="ECO:0000256" key="2">
    <source>
        <dbReference type="ARBA" id="ARBA00022448"/>
    </source>
</evidence>
<evidence type="ECO:0000259" key="14">
    <source>
        <dbReference type="SMART" id="SM00965"/>
    </source>
</evidence>
<keyword evidence="8 12" id="KW-0798">TonB box</keyword>
<keyword evidence="5 11" id="KW-0812">Transmembrane</keyword>
<evidence type="ECO:0000256" key="1">
    <source>
        <dbReference type="ARBA" id="ARBA00004571"/>
    </source>
</evidence>
<dbReference type="Proteomes" id="UP000706039">
    <property type="component" value="Unassembled WGS sequence"/>
</dbReference>
<dbReference type="EMBL" id="JAINVV010000008">
    <property type="protein sequence ID" value="MBY8823809.1"/>
    <property type="molecule type" value="Genomic_DNA"/>
</dbReference>
<dbReference type="SUPFAM" id="SSF56935">
    <property type="entry name" value="Porins"/>
    <property type="match status" value="1"/>
</dbReference>
<evidence type="ECO:0000313" key="15">
    <source>
        <dbReference type="EMBL" id="MBY8823809.1"/>
    </source>
</evidence>
<keyword evidence="7" id="KW-0406">Ion transport</keyword>
<dbReference type="Gene3D" id="3.55.50.30">
    <property type="match status" value="1"/>
</dbReference>
<dbReference type="RefSeq" id="WP_222990925.1">
    <property type="nucleotide sequence ID" value="NZ_JAINVV010000008.1"/>
</dbReference>
<evidence type="ECO:0000256" key="3">
    <source>
        <dbReference type="ARBA" id="ARBA00022452"/>
    </source>
</evidence>
<evidence type="ECO:0000256" key="4">
    <source>
        <dbReference type="ARBA" id="ARBA00022496"/>
    </source>
</evidence>
<dbReference type="InterPro" id="IPR000531">
    <property type="entry name" value="Beta-barrel_TonB"/>
</dbReference>
<evidence type="ECO:0000256" key="5">
    <source>
        <dbReference type="ARBA" id="ARBA00022692"/>
    </source>
</evidence>
<comment type="caution">
    <text evidence="15">The sequence shown here is derived from an EMBL/GenBank/DDBJ whole genome shotgun (WGS) entry which is preliminary data.</text>
</comment>
<evidence type="ECO:0000256" key="10">
    <source>
        <dbReference type="ARBA" id="ARBA00023237"/>
    </source>
</evidence>
<dbReference type="InterPro" id="IPR011662">
    <property type="entry name" value="Secretin/TonB_short_N"/>
</dbReference>
<comment type="subcellular location">
    <subcellularLocation>
        <location evidence="1 11">Cell outer membrane</location>
        <topology evidence="1 11">Multi-pass membrane protein</topology>
    </subcellularLocation>
</comment>
<evidence type="ECO:0000256" key="13">
    <source>
        <dbReference type="SAM" id="SignalP"/>
    </source>
</evidence>
<dbReference type="PANTHER" id="PTHR32552">
    <property type="entry name" value="FERRICHROME IRON RECEPTOR-RELATED"/>
    <property type="match status" value="1"/>
</dbReference>
<proteinExistence type="inferred from homology"/>
<protein>
    <submittedName>
        <fullName evidence="15">TonB-dependent receptor</fullName>
    </submittedName>
</protein>
<evidence type="ECO:0000313" key="16">
    <source>
        <dbReference type="Proteomes" id="UP000706039"/>
    </source>
</evidence>
<keyword evidence="2 11" id="KW-0813">Transport</keyword>
<keyword evidence="9 11" id="KW-0472">Membrane</keyword>
<feature type="signal peptide" evidence="13">
    <location>
        <begin position="1"/>
        <end position="26"/>
    </location>
</feature>
<dbReference type="CDD" id="cd01347">
    <property type="entry name" value="ligand_gated_channel"/>
    <property type="match status" value="1"/>
</dbReference>
<dbReference type="PROSITE" id="PS52016">
    <property type="entry name" value="TONB_DEPENDENT_REC_3"/>
    <property type="match status" value="1"/>
</dbReference>
<keyword evidence="10 11" id="KW-0998">Cell outer membrane</keyword>
<keyword evidence="15" id="KW-0675">Receptor</keyword>
<keyword evidence="4" id="KW-0410">Iron transport</keyword>
<comment type="similarity">
    <text evidence="11 12">Belongs to the TonB-dependent receptor family.</text>
</comment>
<keyword evidence="6" id="KW-0408">Iron</keyword>
<evidence type="ECO:0000256" key="7">
    <source>
        <dbReference type="ARBA" id="ARBA00023065"/>
    </source>
</evidence>
<evidence type="ECO:0000256" key="11">
    <source>
        <dbReference type="PROSITE-ProRule" id="PRU01360"/>
    </source>
</evidence>